<organism evidence="7 8">
    <name type="scientific">Vibrio comitans NBRC 102076</name>
    <dbReference type="NCBI Taxonomy" id="1219078"/>
    <lineage>
        <taxon>Bacteria</taxon>
        <taxon>Pseudomonadati</taxon>
        <taxon>Pseudomonadota</taxon>
        <taxon>Gammaproteobacteria</taxon>
        <taxon>Vibrionales</taxon>
        <taxon>Vibrionaceae</taxon>
        <taxon>Vibrio</taxon>
    </lineage>
</organism>
<comment type="caution">
    <text evidence="7">The sequence shown here is derived from an EMBL/GenBank/DDBJ whole genome shotgun (WGS) entry which is preliminary data.</text>
</comment>
<protein>
    <submittedName>
        <fullName evidence="7">Arylsulfatase</fullName>
    </submittedName>
</protein>
<feature type="domain" description="Sulfatase N-terminal" evidence="6">
    <location>
        <begin position="39"/>
        <end position="391"/>
    </location>
</feature>
<dbReference type="InterPro" id="IPR017850">
    <property type="entry name" value="Alkaline_phosphatase_core_sf"/>
</dbReference>
<proteinExistence type="inferred from homology"/>
<evidence type="ECO:0000256" key="1">
    <source>
        <dbReference type="ARBA" id="ARBA00008779"/>
    </source>
</evidence>
<dbReference type="InterPro" id="IPR024607">
    <property type="entry name" value="Sulfatase_CS"/>
</dbReference>
<name>A0A4Y3IPC3_9VIBR</name>
<keyword evidence="5" id="KW-0732">Signal</keyword>
<dbReference type="Proteomes" id="UP000318242">
    <property type="component" value="Unassembled WGS sequence"/>
</dbReference>
<dbReference type="InterPro" id="IPR050738">
    <property type="entry name" value="Sulfatase"/>
</dbReference>
<evidence type="ECO:0000256" key="4">
    <source>
        <dbReference type="ARBA" id="ARBA00022837"/>
    </source>
</evidence>
<evidence type="ECO:0000256" key="2">
    <source>
        <dbReference type="ARBA" id="ARBA00022723"/>
    </source>
</evidence>
<evidence type="ECO:0000259" key="6">
    <source>
        <dbReference type="Pfam" id="PF00884"/>
    </source>
</evidence>
<dbReference type="PANTHER" id="PTHR42693:SF53">
    <property type="entry name" value="ENDO-4-O-SULFATASE"/>
    <property type="match status" value="1"/>
</dbReference>
<dbReference type="GO" id="GO:0046872">
    <property type="term" value="F:metal ion binding"/>
    <property type="evidence" value="ECO:0007669"/>
    <property type="project" value="UniProtKB-KW"/>
</dbReference>
<dbReference type="EMBL" id="BJLH01000007">
    <property type="protein sequence ID" value="GEA60590.1"/>
    <property type="molecule type" value="Genomic_DNA"/>
</dbReference>
<sequence length="526" mass="58531">MKEINKITKAISVATLGLASTAMAYASPTNELRQPLDKPNIIVLFADDLGYGDLGSYGSAMLQTPNIDKMAYEGQKWTNFYANSSICSPSRAGLLTGKSELRSGLYGKVTGVVMDNDPYGFPSDQKTIASVLNEVGYNTAILGKWHLGEEKHALPTRHGFDYFWGAPVSNDMSGVDVPSFADIFEGIFTGKLDRSEIANVWKVLDEQYKNPKEEYWALDLVESSLNNGKYKDSVVTHNLVQSSFTKDLTNNSIKYISENKDDPFFLYLAYAMPHVPLFTSEEFTGVSEGGPYGDAVAEIDWSVGKILESLKENGIDENTLVVFTSDNGPWHSVGREISGSAGPLKGGKNSVYEGGVRVPGIFYMPNTVQTGTVTGMGSILDYFETFAKLGGADTSKDETDSHDLTDTLIDKSKSARETFPYFYKGSLLAYRVGNYKLHMNRFDNNRMKSFPLEKAELYNLSLDQSESNNVIEQYPEVAEMIRKSAEKYLSSFEHKEPIFDQRYTLDGYEYTELEETDSNKGANYFE</sequence>
<keyword evidence="8" id="KW-1185">Reference proteome</keyword>
<dbReference type="InterPro" id="IPR000917">
    <property type="entry name" value="Sulfatase_N"/>
</dbReference>
<dbReference type="PANTHER" id="PTHR42693">
    <property type="entry name" value="ARYLSULFATASE FAMILY MEMBER"/>
    <property type="match status" value="1"/>
</dbReference>
<comment type="similarity">
    <text evidence="1">Belongs to the sulfatase family.</text>
</comment>
<dbReference type="GO" id="GO:0004065">
    <property type="term" value="F:arylsulfatase activity"/>
    <property type="evidence" value="ECO:0007669"/>
    <property type="project" value="TreeGrafter"/>
</dbReference>
<dbReference type="SUPFAM" id="SSF53649">
    <property type="entry name" value="Alkaline phosphatase-like"/>
    <property type="match status" value="1"/>
</dbReference>
<evidence type="ECO:0000313" key="7">
    <source>
        <dbReference type="EMBL" id="GEA60590.1"/>
    </source>
</evidence>
<dbReference type="Gene3D" id="3.30.1120.10">
    <property type="match status" value="1"/>
</dbReference>
<dbReference type="AlphaFoldDB" id="A0A4Y3IPC3"/>
<gene>
    <name evidence="7" type="ORF">VCO01S_17830</name>
</gene>
<accession>A0A4Y3IPC3</accession>
<dbReference type="RefSeq" id="WP_167495357.1">
    <property type="nucleotide sequence ID" value="NZ_BJLH01000007.1"/>
</dbReference>
<keyword evidence="3" id="KW-0378">Hydrolase</keyword>
<keyword evidence="4" id="KW-0106">Calcium</keyword>
<evidence type="ECO:0000256" key="5">
    <source>
        <dbReference type="SAM" id="SignalP"/>
    </source>
</evidence>
<dbReference type="CDD" id="cd16026">
    <property type="entry name" value="GALNS_like"/>
    <property type="match status" value="1"/>
</dbReference>
<evidence type="ECO:0000313" key="8">
    <source>
        <dbReference type="Proteomes" id="UP000318242"/>
    </source>
</evidence>
<reference evidence="7 8" key="1">
    <citation type="submission" date="2019-06" db="EMBL/GenBank/DDBJ databases">
        <title>Whole genome shotgun sequence of Vibrio comitans NBRC 102076.</title>
        <authorList>
            <person name="Hosoyama A."/>
            <person name="Uohara A."/>
            <person name="Ohji S."/>
            <person name="Ichikawa N."/>
        </authorList>
    </citation>
    <scope>NUCLEOTIDE SEQUENCE [LARGE SCALE GENOMIC DNA]</scope>
    <source>
        <strain evidence="7 8">NBRC 102076</strain>
    </source>
</reference>
<keyword evidence="2" id="KW-0479">Metal-binding</keyword>
<feature type="signal peptide" evidence="5">
    <location>
        <begin position="1"/>
        <end position="24"/>
    </location>
</feature>
<dbReference type="Pfam" id="PF00884">
    <property type="entry name" value="Sulfatase"/>
    <property type="match status" value="1"/>
</dbReference>
<evidence type="ECO:0000256" key="3">
    <source>
        <dbReference type="ARBA" id="ARBA00022801"/>
    </source>
</evidence>
<dbReference type="Gene3D" id="3.40.720.10">
    <property type="entry name" value="Alkaline Phosphatase, subunit A"/>
    <property type="match status" value="1"/>
</dbReference>
<feature type="chain" id="PRO_5021307153" evidence="5">
    <location>
        <begin position="25"/>
        <end position="526"/>
    </location>
</feature>
<dbReference type="PROSITE" id="PS00523">
    <property type="entry name" value="SULFATASE_1"/>
    <property type="match status" value="1"/>
</dbReference>